<proteinExistence type="predicted"/>
<dbReference type="AlphaFoldDB" id="A0AA39M4K0"/>
<gene>
    <name evidence="1" type="ORF">QR680_014830</name>
</gene>
<dbReference type="EMBL" id="JAUCMV010000002">
    <property type="protein sequence ID" value="KAK0420692.1"/>
    <property type="molecule type" value="Genomic_DNA"/>
</dbReference>
<evidence type="ECO:0000313" key="1">
    <source>
        <dbReference type="EMBL" id="KAK0420692.1"/>
    </source>
</evidence>
<keyword evidence="2" id="KW-1185">Reference proteome</keyword>
<dbReference type="Proteomes" id="UP001175271">
    <property type="component" value="Unassembled WGS sequence"/>
</dbReference>
<protein>
    <submittedName>
        <fullName evidence="1">Uncharacterized protein</fullName>
    </submittedName>
</protein>
<organism evidence="1 2">
    <name type="scientific">Steinernema hermaphroditum</name>
    <dbReference type="NCBI Taxonomy" id="289476"/>
    <lineage>
        <taxon>Eukaryota</taxon>
        <taxon>Metazoa</taxon>
        <taxon>Ecdysozoa</taxon>
        <taxon>Nematoda</taxon>
        <taxon>Chromadorea</taxon>
        <taxon>Rhabditida</taxon>
        <taxon>Tylenchina</taxon>
        <taxon>Panagrolaimomorpha</taxon>
        <taxon>Strongyloidoidea</taxon>
        <taxon>Steinernematidae</taxon>
        <taxon>Steinernema</taxon>
    </lineage>
</organism>
<sequence>MDEIEIDESLPGPLGCKYDDSLTELQIQLVVPGIKEKTFTHAANTDVYIKTDSDSVTLLLTVFKMNKKASPPEKITLDKRLFQRVVGKRARYARSLGALFVSSAKRVPFASPLPTISYAFFSFSRMRLLGILNFVDVNVLLRSVS</sequence>
<reference evidence="1" key="1">
    <citation type="submission" date="2023-06" db="EMBL/GenBank/DDBJ databases">
        <title>Genomic analysis of the entomopathogenic nematode Steinernema hermaphroditum.</title>
        <authorList>
            <person name="Schwarz E.M."/>
            <person name="Heppert J.K."/>
            <person name="Baniya A."/>
            <person name="Schwartz H.T."/>
            <person name="Tan C.-H."/>
            <person name="Antoshechkin I."/>
            <person name="Sternberg P.W."/>
            <person name="Goodrich-Blair H."/>
            <person name="Dillman A.R."/>
        </authorList>
    </citation>
    <scope>NUCLEOTIDE SEQUENCE</scope>
    <source>
        <strain evidence="1">PS9179</strain>
        <tissue evidence="1">Whole animal</tissue>
    </source>
</reference>
<name>A0AA39M4K0_9BILA</name>
<accession>A0AA39M4K0</accession>
<evidence type="ECO:0000313" key="2">
    <source>
        <dbReference type="Proteomes" id="UP001175271"/>
    </source>
</evidence>
<comment type="caution">
    <text evidence="1">The sequence shown here is derived from an EMBL/GenBank/DDBJ whole genome shotgun (WGS) entry which is preliminary data.</text>
</comment>